<reference evidence="1" key="1">
    <citation type="submission" date="2020-10" db="EMBL/GenBank/DDBJ databases">
        <title>Taxonomic study of unclassified bacteria belonging to the class Ktedonobacteria.</title>
        <authorList>
            <person name="Yabe S."/>
            <person name="Wang C.M."/>
            <person name="Zheng Y."/>
            <person name="Sakai Y."/>
            <person name="Cavaletti L."/>
            <person name="Monciardini P."/>
            <person name="Donadio S."/>
        </authorList>
    </citation>
    <scope>NUCLEOTIDE SEQUENCE</scope>
    <source>
        <strain evidence="1">SOSP1-1</strain>
    </source>
</reference>
<dbReference type="AlphaFoldDB" id="A0A8J3I999"/>
<protein>
    <submittedName>
        <fullName evidence="1">Uncharacterized protein</fullName>
    </submittedName>
</protein>
<organism evidence="1 2">
    <name type="scientific">Ktedonospora formicarum</name>
    <dbReference type="NCBI Taxonomy" id="2778364"/>
    <lineage>
        <taxon>Bacteria</taxon>
        <taxon>Bacillati</taxon>
        <taxon>Chloroflexota</taxon>
        <taxon>Ktedonobacteria</taxon>
        <taxon>Ktedonobacterales</taxon>
        <taxon>Ktedonobacteraceae</taxon>
        <taxon>Ktedonospora</taxon>
    </lineage>
</organism>
<comment type="caution">
    <text evidence="1">The sequence shown here is derived from an EMBL/GenBank/DDBJ whole genome shotgun (WGS) entry which is preliminary data.</text>
</comment>
<accession>A0A8J3I999</accession>
<dbReference type="Proteomes" id="UP000612362">
    <property type="component" value="Unassembled WGS sequence"/>
</dbReference>
<name>A0A8J3I999_9CHLR</name>
<sequence length="222" mass="25065">MSVGRLSKVPLTRVSVRRIENLIGAANRVRMQGTTLSSEELGEWFRQVAVLYGFNDGDIRTFVEGEGGEPYHVVWVRVWFSEAAHAWVRLSALSGPEKSFTIDRVLLRGMDDMIELLHPYLEGDAFANLEEQLDVVRTYCGFLDDEQLDAEDIKRYTSPPVDGVEIRDPSTGEFSPEVCTGENSPEVWLRVRLNAAVYDPAYALIRISRGYGVVGSVMFQWE</sequence>
<keyword evidence="2" id="KW-1185">Reference proteome</keyword>
<dbReference type="RefSeq" id="WP_220197333.1">
    <property type="nucleotide sequence ID" value="NZ_BNJF01000003.1"/>
</dbReference>
<gene>
    <name evidence="1" type="ORF">KSX_62860</name>
</gene>
<proteinExistence type="predicted"/>
<evidence type="ECO:0000313" key="1">
    <source>
        <dbReference type="EMBL" id="GHO48123.1"/>
    </source>
</evidence>
<dbReference type="EMBL" id="BNJF01000003">
    <property type="protein sequence ID" value="GHO48123.1"/>
    <property type="molecule type" value="Genomic_DNA"/>
</dbReference>
<evidence type="ECO:0000313" key="2">
    <source>
        <dbReference type="Proteomes" id="UP000612362"/>
    </source>
</evidence>